<gene>
    <name evidence="1" type="ORF">CEXT_721691</name>
</gene>
<dbReference type="AlphaFoldDB" id="A0AAV4XKS2"/>
<dbReference type="Proteomes" id="UP001054945">
    <property type="component" value="Unassembled WGS sequence"/>
</dbReference>
<evidence type="ECO:0000313" key="2">
    <source>
        <dbReference type="Proteomes" id="UP001054945"/>
    </source>
</evidence>
<evidence type="ECO:0008006" key="3">
    <source>
        <dbReference type="Google" id="ProtNLM"/>
    </source>
</evidence>
<dbReference type="EMBL" id="BPLR01017890">
    <property type="protein sequence ID" value="GIY95278.1"/>
    <property type="molecule type" value="Genomic_DNA"/>
</dbReference>
<comment type="caution">
    <text evidence="1">The sequence shown here is derived from an EMBL/GenBank/DDBJ whole genome shotgun (WGS) entry which is preliminary data.</text>
</comment>
<sequence>MSQMHLSCPRRPLAPRIDLLIGGMFIDGNIFHSFGLVGIRANLYLGGRGVQELVIYVGLKYGVEKQDPGSCRVTGDGKWIIRNSGIRRPCRVDRENSNRAFRNSSYTINASD</sequence>
<name>A0AAV4XKS2_CAEEX</name>
<protein>
    <recommendedName>
        <fullName evidence="3">LAGLIDADG homing endonuclease</fullName>
    </recommendedName>
</protein>
<organism evidence="1 2">
    <name type="scientific">Caerostris extrusa</name>
    <name type="common">Bark spider</name>
    <name type="synonym">Caerostris bankana</name>
    <dbReference type="NCBI Taxonomy" id="172846"/>
    <lineage>
        <taxon>Eukaryota</taxon>
        <taxon>Metazoa</taxon>
        <taxon>Ecdysozoa</taxon>
        <taxon>Arthropoda</taxon>
        <taxon>Chelicerata</taxon>
        <taxon>Arachnida</taxon>
        <taxon>Araneae</taxon>
        <taxon>Araneomorphae</taxon>
        <taxon>Entelegynae</taxon>
        <taxon>Araneoidea</taxon>
        <taxon>Araneidae</taxon>
        <taxon>Caerostris</taxon>
    </lineage>
</organism>
<proteinExistence type="predicted"/>
<keyword evidence="2" id="KW-1185">Reference proteome</keyword>
<accession>A0AAV4XKS2</accession>
<evidence type="ECO:0000313" key="1">
    <source>
        <dbReference type="EMBL" id="GIY95278.1"/>
    </source>
</evidence>
<reference evidence="1 2" key="1">
    <citation type="submission" date="2021-06" db="EMBL/GenBank/DDBJ databases">
        <title>Caerostris extrusa draft genome.</title>
        <authorList>
            <person name="Kono N."/>
            <person name="Arakawa K."/>
        </authorList>
    </citation>
    <scope>NUCLEOTIDE SEQUENCE [LARGE SCALE GENOMIC DNA]</scope>
</reference>